<evidence type="ECO:0000256" key="4">
    <source>
        <dbReference type="ARBA" id="ARBA00022454"/>
    </source>
</evidence>
<evidence type="ECO:0000256" key="7">
    <source>
        <dbReference type="ARBA" id="ARBA00022838"/>
    </source>
</evidence>
<dbReference type="GO" id="GO:0005634">
    <property type="term" value="C:nucleus"/>
    <property type="evidence" value="ECO:0007669"/>
    <property type="project" value="UniProtKB-SubCell"/>
</dbReference>
<dbReference type="Pfam" id="PF03800">
    <property type="entry name" value="Nuf2"/>
    <property type="match status" value="1"/>
</dbReference>
<protein>
    <recommendedName>
        <fullName evidence="17">Kinetochore protein NUF2</fullName>
    </recommendedName>
</protein>
<evidence type="ECO:0000256" key="8">
    <source>
        <dbReference type="ARBA" id="ARBA00023054"/>
    </source>
</evidence>
<evidence type="ECO:0000256" key="10">
    <source>
        <dbReference type="ARBA" id="ARBA00023306"/>
    </source>
</evidence>
<evidence type="ECO:0008006" key="17">
    <source>
        <dbReference type="Google" id="ProtNLM"/>
    </source>
</evidence>
<dbReference type="InterPro" id="IPR038275">
    <property type="entry name" value="Nuf2_N_sf"/>
</dbReference>
<comment type="similarity">
    <text evidence="3">Belongs to the NUF2 family.</text>
</comment>
<evidence type="ECO:0000256" key="12">
    <source>
        <dbReference type="SAM" id="Coils"/>
    </source>
</evidence>
<dbReference type="Pfam" id="PF18595">
    <property type="entry name" value="Nuf2_DHR10-like"/>
    <property type="match status" value="1"/>
</dbReference>
<keyword evidence="4" id="KW-0158">Chromosome</keyword>
<dbReference type="InterPro" id="IPR005549">
    <property type="entry name" value="Kinetochore_Nuf2_N"/>
</dbReference>
<dbReference type="GO" id="GO:0044877">
    <property type="term" value="F:protein-containing complex binding"/>
    <property type="evidence" value="ECO:0007669"/>
    <property type="project" value="TreeGrafter"/>
</dbReference>
<organism evidence="15 16">
    <name type="scientific">Wickerhamomyces mucosus</name>
    <dbReference type="NCBI Taxonomy" id="1378264"/>
    <lineage>
        <taxon>Eukaryota</taxon>
        <taxon>Fungi</taxon>
        <taxon>Dikarya</taxon>
        <taxon>Ascomycota</taxon>
        <taxon>Saccharomycotina</taxon>
        <taxon>Saccharomycetes</taxon>
        <taxon>Phaffomycetales</taxon>
        <taxon>Wickerhamomycetaceae</taxon>
        <taxon>Wickerhamomyces</taxon>
    </lineage>
</organism>
<evidence type="ECO:0000256" key="5">
    <source>
        <dbReference type="ARBA" id="ARBA00022618"/>
    </source>
</evidence>
<accession>A0A9P8T8F0</accession>
<dbReference type="PANTHER" id="PTHR21650:SF2">
    <property type="entry name" value="KINETOCHORE PROTEIN NUF2"/>
    <property type="match status" value="1"/>
</dbReference>
<dbReference type="OrthoDB" id="8194677at2759"/>
<reference evidence="15" key="2">
    <citation type="submission" date="2021-01" db="EMBL/GenBank/DDBJ databases">
        <authorList>
            <person name="Schikora-Tamarit M.A."/>
        </authorList>
    </citation>
    <scope>NUCLEOTIDE SEQUENCE</scope>
    <source>
        <strain evidence="15">CBS6341</strain>
    </source>
</reference>
<reference evidence="15" key="1">
    <citation type="journal article" date="2021" name="Open Biol.">
        <title>Shared evolutionary footprints suggest mitochondrial oxidative damage underlies multiple complex I losses in fungi.</title>
        <authorList>
            <person name="Schikora-Tamarit M.A."/>
            <person name="Marcet-Houben M."/>
            <person name="Nosek J."/>
            <person name="Gabaldon T."/>
        </authorList>
    </citation>
    <scope>NUCLEOTIDE SEQUENCE</scope>
    <source>
        <strain evidence="15">CBS6341</strain>
    </source>
</reference>
<keyword evidence="6" id="KW-0498">Mitosis</keyword>
<evidence type="ECO:0000256" key="9">
    <source>
        <dbReference type="ARBA" id="ARBA00023242"/>
    </source>
</evidence>
<dbReference type="GO" id="GO:0007052">
    <property type="term" value="P:mitotic spindle organization"/>
    <property type="evidence" value="ECO:0007669"/>
    <property type="project" value="TreeGrafter"/>
</dbReference>
<evidence type="ECO:0000256" key="11">
    <source>
        <dbReference type="ARBA" id="ARBA00023328"/>
    </source>
</evidence>
<dbReference type="EMBL" id="JAEUBF010001340">
    <property type="protein sequence ID" value="KAH3669140.1"/>
    <property type="molecule type" value="Genomic_DNA"/>
</dbReference>
<evidence type="ECO:0000256" key="6">
    <source>
        <dbReference type="ARBA" id="ARBA00022776"/>
    </source>
</evidence>
<dbReference type="GO" id="GO:0051301">
    <property type="term" value="P:cell division"/>
    <property type="evidence" value="ECO:0007669"/>
    <property type="project" value="UniProtKB-KW"/>
</dbReference>
<dbReference type="GO" id="GO:0051383">
    <property type="term" value="P:kinetochore organization"/>
    <property type="evidence" value="ECO:0007669"/>
    <property type="project" value="TreeGrafter"/>
</dbReference>
<dbReference type="GO" id="GO:0031262">
    <property type="term" value="C:Ndc80 complex"/>
    <property type="evidence" value="ECO:0007669"/>
    <property type="project" value="InterPro"/>
</dbReference>
<dbReference type="AlphaFoldDB" id="A0A9P8T8F0"/>
<keyword evidence="10" id="KW-0131">Cell cycle</keyword>
<keyword evidence="9" id="KW-0539">Nucleus</keyword>
<keyword evidence="8 12" id="KW-0175">Coiled coil</keyword>
<feature type="domain" description="Nuf2 DHR10-like" evidence="14">
    <location>
        <begin position="260"/>
        <end position="375"/>
    </location>
</feature>
<evidence type="ECO:0000313" key="16">
    <source>
        <dbReference type="Proteomes" id="UP000769528"/>
    </source>
</evidence>
<dbReference type="GO" id="GO:0045132">
    <property type="term" value="P:meiotic chromosome segregation"/>
    <property type="evidence" value="ECO:0007669"/>
    <property type="project" value="TreeGrafter"/>
</dbReference>
<keyword evidence="11" id="KW-0137">Centromere</keyword>
<dbReference type="Gene3D" id="1.10.418.60">
    <property type="entry name" value="Ncd80 complex, Nuf2 subunit"/>
    <property type="match status" value="1"/>
</dbReference>
<dbReference type="PANTHER" id="PTHR21650">
    <property type="entry name" value="MEMBRALIN/KINETOCHORE PROTEIN NUF2"/>
    <property type="match status" value="1"/>
</dbReference>
<evidence type="ECO:0000256" key="1">
    <source>
        <dbReference type="ARBA" id="ARBA00004123"/>
    </source>
</evidence>
<evidence type="ECO:0000313" key="15">
    <source>
        <dbReference type="EMBL" id="KAH3669140.1"/>
    </source>
</evidence>
<keyword evidence="16" id="KW-1185">Reference proteome</keyword>
<dbReference type="GO" id="GO:0051315">
    <property type="term" value="P:attachment of mitotic spindle microtubules to kinetochore"/>
    <property type="evidence" value="ECO:0007669"/>
    <property type="project" value="TreeGrafter"/>
</dbReference>
<comment type="subcellular location">
    <subcellularLocation>
        <location evidence="2">Chromosome</location>
        <location evidence="2">Centromere</location>
        <location evidence="2">Kinetochore</location>
    </subcellularLocation>
    <subcellularLocation>
        <location evidence="1">Nucleus</location>
    </subcellularLocation>
</comment>
<sequence>MSTRQSSKRDKNDRFPLLEIPELTICLQNLKLNVTEQDLYKPTANFIQFLFQNIIDLFLLISPQQYTKFLNEDLDQDDDQESLNLLILQQILYKFFIQCGVYDFLLIDLIKPEPQRIKRLLSSIINFARFREEHLFDNEEFLNNLIFKNNEINRLNLENKELNSKISTINKSNSKINSKLNELNNHNNFLEIELKNLKKIQESLTDEHLNYKIEKSRLIKSLEDHNYLYLENKKILDNWKSNYYLESPEILNKIVKDLNNSLNLDNLKLKNFEIKSTKLSKSIESFNNLIQDLNILLKIFEELNLDLITRDKISNSINKLKDLIEFQELKIQEFDRKSQLLNRQIKSIDDKLIRTKEIKLNKKKDYEIKMKELHEIYLNLSNEIDQNNLVINSKEVQIKNLENNYNNLQNSFNNEYNDINLEISKLNSHINIYLNQIQKKLNL</sequence>
<dbReference type="Proteomes" id="UP000769528">
    <property type="component" value="Unassembled WGS sequence"/>
</dbReference>
<keyword evidence="5" id="KW-0132">Cell division</keyword>
<evidence type="ECO:0000259" key="14">
    <source>
        <dbReference type="Pfam" id="PF18595"/>
    </source>
</evidence>
<evidence type="ECO:0000256" key="3">
    <source>
        <dbReference type="ARBA" id="ARBA00005498"/>
    </source>
</evidence>
<feature type="coiled-coil region" evidence="12">
    <location>
        <begin position="317"/>
        <end position="418"/>
    </location>
</feature>
<feature type="coiled-coil region" evidence="12">
    <location>
        <begin position="138"/>
        <end position="207"/>
    </location>
</feature>
<name>A0A9P8T8F0_9ASCO</name>
<keyword evidence="7" id="KW-0995">Kinetochore</keyword>
<dbReference type="InterPro" id="IPR041112">
    <property type="entry name" value="Nuf2_DHR10-like"/>
</dbReference>
<evidence type="ECO:0000256" key="2">
    <source>
        <dbReference type="ARBA" id="ARBA00004629"/>
    </source>
</evidence>
<gene>
    <name evidence="15" type="ORF">WICMUC_005051</name>
</gene>
<comment type="caution">
    <text evidence="15">The sequence shown here is derived from an EMBL/GenBank/DDBJ whole genome shotgun (WGS) entry which is preliminary data.</text>
</comment>
<evidence type="ECO:0000259" key="13">
    <source>
        <dbReference type="Pfam" id="PF03800"/>
    </source>
</evidence>
<proteinExistence type="inferred from homology"/>
<feature type="domain" description="Kinetochore protein Nuf2 N-terminal" evidence="13">
    <location>
        <begin position="12"/>
        <end position="144"/>
    </location>
</feature>